<proteinExistence type="predicted"/>
<accession>A0A0F6AG33</accession>
<feature type="signal peptide" evidence="2">
    <location>
        <begin position="1"/>
        <end position="20"/>
    </location>
</feature>
<protein>
    <recommendedName>
        <fullName evidence="5">Cadherin domain-containing protein</fullName>
    </recommendedName>
</protein>
<dbReference type="Proteomes" id="UP000033434">
    <property type="component" value="Unassembled WGS sequence"/>
</dbReference>
<evidence type="ECO:0000313" key="4">
    <source>
        <dbReference type="Proteomes" id="UP000033434"/>
    </source>
</evidence>
<dbReference type="EMBL" id="AUXW01000079">
    <property type="protein sequence ID" value="KKE85128.1"/>
    <property type="molecule type" value="Genomic_DNA"/>
</dbReference>
<dbReference type="RefSeq" id="WP_046354780.1">
    <property type="nucleotide sequence ID" value="NZ_AUXW01000079.1"/>
</dbReference>
<organism evidence="3 4">
    <name type="scientific">Pseudoalteromonas luteoviolacea S4054</name>
    <dbReference type="NCBI Taxonomy" id="1129367"/>
    <lineage>
        <taxon>Bacteria</taxon>
        <taxon>Pseudomonadati</taxon>
        <taxon>Pseudomonadota</taxon>
        <taxon>Gammaproteobacteria</taxon>
        <taxon>Alteromonadales</taxon>
        <taxon>Pseudoalteromonadaceae</taxon>
        <taxon>Pseudoalteromonas</taxon>
    </lineage>
</organism>
<dbReference type="Pfam" id="PF16148">
    <property type="entry name" value="DUF4856"/>
    <property type="match status" value="1"/>
</dbReference>
<name>A0A0F6AG33_9GAMM</name>
<evidence type="ECO:0000256" key="1">
    <source>
        <dbReference type="SAM" id="MobiDB-lite"/>
    </source>
</evidence>
<comment type="caution">
    <text evidence="3">The sequence shown here is derived from an EMBL/GenBank/DDBJ whole genome shotgun (WGS) entry which is preliminary data.</text>
</comment>
<dbReference type="PATRIC" id="fig|1129367.4.peg.981"/>
<feature type="chain" id="PRO_5002499781" description="Cadherin domain-containing protein" evidence="2">
    <location>
        <begin position="21"/>
        <end position="607"/>
    </location>
</feature>
<evidence type="ECO:0008006" key="5">
    <source>
        <dbReference type="Google" id="ProtNLM"/>
    </source>
</evidence>
<evidence type="ECO:0000313" key="3">
    <source>
        <dbReference type="EMBL" id="KKE85128.1"/>
    </source>
</evidence>
<sequence>MALRKSLLATAILAATVGLTGCGGSSSDNNTVTTPETPAPTTPSNKAPTITVETASVMEDTLGAEVTGITIADDNDDAAALTFTVSDGRFEIVEGKLKLKAFNALNFEQEAEQKVGLTVTATDSAGEKVEQAIEVAITDMEPTAGKNLYAFVNGGNSSVAYSGQTSRHAAMAEAKSLLGKLTTDVSVDDRNTTLTVAEGFILAQDESFHGSAFTFTEGKGVAQTNLGEISSKKTVAGAGGKIAGSDASPMNKEWNNGTSFVGWTEFGTFDKTPNGLVEYYFDLIKKQVETANGGTKIFAEHNEGSVELTKLYVTPEGLDVAQLIQKHLNGAVSLSQGADDYMDELLFSNPEGNTEISPAQNAEVDADKNYTDMEHKWDEAYGYFGAAINYLEYSDDEIAGKDGRPEFENGYNDFDGQNGIDLKSEYNFGNSGNAAKRDRGTKSNANPTDFSAAAQIAFINGRAIINKNVGTNIDQWSAEDQAELKKYRDQALLYWEKSIAATVVHYINDTISHEDGDLKDIAGGAYTAEQFYAVAKHWSEMKGFALNSQFNPHSPITDEQFKEIHQLMGDAPKLAAADVDAYIADLEKARDIIAQAYNFDADNVANW</sequence>
<evidence type="ECO:0000256" key="2">
    <source>
        <dbReference type="SAM" id="SignalP"/>
    </source>
</evidence>
<gene>
    <name evidence="3" type="ORF">N479_06735</name>
</gene>
<dbReference type="AlphaFoldDB" id="A0A0F6AG33"/>
<reference evidence="3 4" key="1">
    <citation type="journal article" date="2015" name="BMC Genomics">
        <title>Genome mining reveals unlocked bioactive potential of marine Gram-negative bacteria.</title>
        <authorList>
            <person name="Machado H."/>
            <person name="Sonnenschein E.C."/>
            <person name="Melchiorsen J."/>
            <person name="Gram L."/>
        </authorList>
    </citation>
    <scope>NUCLEOTIDE SEQUENCE [LARGE SCALE GENOMIC DNA]</scope>
    <source>
        <strain evidence="3 4">S4054</strain>
    </source>
</reference>
<dbReference type="InterPro" id="IPR032331">
    <property type="entry name" value="DUF4856"/>
</dbReference>
<dbReference type="PROSITE" id="PS51257">
    <property type="entry name" value="PROKAR_LIPOPROTEIN"/>
    <property type="match status" value="1"/>
</dbReference>
<keyword evidence="2" id="KW-0732">Signal</keyword>
<dbReference type="Gene3D" id="2.60.40.60">
    <property type="entry name" value="Cadherins"/>
    <property type="match status" value="1"/>
</dbReference>
<feature type="region of interest" description="Disordered" evidence="1">
    <location>
        <begin position="24"/>
        <end position="47"/>
    </location>
</feature>